<evidence type="ECO:0000313" key="1">
    <source>
        <dbReference type="Proteomes" id="UP000887565"/>
    </source>
</evidence>
<name>A0A915JY42_ROMCU</name>
<keyword evidence="1" id="KW-1185">Reference proteome</keyword>
<dbReference type="WBParaSite" id="nRc.2.0.1.t30924-RA">
    <property type="protein sequence ID" value="nRc.2.0.1.t30924-RA"/>
    <property type="gene ID" value="nRc.2.0.1.g30924"/>
</dbReference>
<reference evidence="2" key="1">
    <citation type="submission" date="2022-11" db="UniProtKB">
        <authorList>
            <consortium name="WormBaseParasite"/>
        </authorList>
    </citation>
    <scope>IDENTIFICATION</scope>
</reference>
<sequence length="92" mass="10337">MQALYKNFTGTWQVDLIKTRTKTTLVNWPITEATSKNPEKTVNNKSGWPSSQDTRLSVRLWNASPSGTISSAAILEERIDLTKFPDDGRVLI</sequence>
<organism evidence="1 2">
    <name type="scientific">Romanomermis culicivorax</name>
    <name type="common">Nematode worm</name>
    <dbReference type="NCBI Taxonomy" id="13658"/>
    <lineage>
        <taxon>Eukaryota</taxon>
        <taxon>Metazoa</taxon>
        <taxon>Ecdysozoa</taxon>
        <taxon>Nematoda</taxon>
        <taxon>Enoplea</taxon>
        <taxon>Dorylaimia</taxon>
        <taxon>Mermithida</taxon>
        <taxon>Mermithoidea</taxon>
        <taxon>Mermithidae</taxon>
        <taxon>Romanomermis</taxon>
    </lineage>
</organism>
<accession>A0A915JY42</accession>
<dbReference type="Proteomes" id="UP000887565">
    <property type="component" value="Unplaced"/>
</dbReference>
<proteinExistence type="predicted"/>
<protein>
    <submittedName>
        <fullName evidence="2">Uncharacterized protein</fullName>
    </submittedName>
</protein>
<evidence type="ECO:0000313" key="2">
    <source>
        <dbReference type="WBParaSite" id="nRc.2.0.1.t30924-RA"/>
    </source>
</evidence>
<dbReference type="AlphaFoldDB" id="A0A915JY42"/>